<feature type="binding site" evidence="10">
    <location>
        <position position="380"/>
    </location>
    <ligand>
        <name>substrate</name>
    </ligand>
</feature>
<dbReference type="PANTHER" id="PTHR43522:SF2">
    <property type="entry name" value="TRANSKETOLASE 1-RELATED"/>
    <property type="match status" value="1"/>
</dbReference>
<name>A0A4R6LGD3_9FIRM</name>
<comment type="similarity">
    <text evidence="1">Belongs to the transketolase family.</text>
</comment>
<feature type="binding site" evidence="11">
    <location>
        <position position="64"/>
    </location>
    <ligand>
        <name>thiamine diphosphate</name>
        <dbReference type="ChEBI" id="CHEBI:58937"/>
    </ligand>
</feature>
<dbReference type="AlphaFoldDB" id="A0A4R6LGD3"/>
<evidence type="ECO:0000256" key="3">
    <source>
        <dbReference type="ARBA" id="ARBA00022679"/>
    </source>
</evidence>
<dbReference type="InterPro" id="IPR033247">
    <property type="entry name" value="Transketolase_fam"/>
</dbReference>
<dbReference type="EC" id="2.2.1.1" evidence="2 8"/>
<feature type="binding site" evidence="10">
    <location>
        <position position="353"/>
    </location>
    <ligand>
        <name>substrate</name>
    </ligand>
</feature>
<dbReference type="GO" id="GO:0004802">
    <property type="term" value="F:transketolase activity"/>
    <property type="evidence" value="ECO:0007669"/>
    <property type="project" value="UniProtKB-UniRule"/>
</dbReference>
<dbReference type="RefSeq" id="WP_133515952.1">
    <property type="nucleotide sequence ID" value="NZ_SNWX01000029.1"/>
</dbReference>
<feature type="binding site" evidence="12">
    <location>
        <position position="183"/>
    </location>
    <ligand>
        <name>Mg(2+)</name>
        <dbReference type="ChEBI" id="CHEBI:18420"/>
    </ligand>
</feature>
<dbReference type="CDD" id="cd07033">
    <property type="entry name" value="TPP_PYR_DXS_TK_like"/>
    <property type="match status" value="1"/>
</dbReference>
<sequence>MLKEVANTVRGLAADIVEKANSGHPGMPIGCADIGALLFGEVMNLDASKSDWPNRDRFVLSAGHGSAFLYSFLHLKGYDISMDDLKEFRQLHSNTPGHPEKGDTDGVETTTGPLGQGFGNAVGMALAEKMLAEKYNTEKHNIVDHYTYTIMGDGCMMEGITSEAASLAGHLGLDKLIAIYDDNNISIAGNTSLAFTESVADRFKAFGWQVIENVDGHNIDKVREAIDQAKSDKDRPTVIMAKTHIALGAPNKQDTADAHGAPLGEDEIKGLKEKFGLPVDEKFYVSDQVKEFFRSRAAEMQDQRLEWEKEFKNWAKANPELKKEWDQAMELKLPVDLKEEIMDLEIEAPIASRKSAGAALSKAFELVPYLVGGSADLAPSTKTYNGEYGEVQKGDYSGRNFRFGVREHAMGAITNGLSLHQGLRPFAATFLVFSDYMRPSIRLAAIMREPVIYVFTHDSIFVGEDGPTHQPVEHVEALRIIPGLKVLRPGDEEEAKAAWVEALETTDQPTALILTRQNLEHIEKYQGLDKFNNGGYFVSDPENADTIIFASGSEVNLAEESAKLLAEKGIKAAVMSVPERRKLEKYAAEHDLPEVKLRVAIEAGVTDGWYRLVGRDGLVIGLDRFGLSGKGQEVGEELGFKAEKVVEKIEAALK</sequence>
<keyword evidence="5 12" id="KW-0460">Magnesium</keyword>
<comment type="cofactor">
    <cofactor evidence="11">
        <name>thiamine diphosphate</name>
        <dbReference type="ChEBI" id="CHEBI:58937"/>
    </cofactor>
    <text evidence="11">Binds 1 thiamine pyrophosphate per subunit. During the reaction, the substrate forms a covalent intermediate with the cofactor.</text>
</comment>
<dbReference type="EMBL" id="SNWX01000029">
    <property type="protein sequence ID" value="TDO78299.1"/>
    <property type="molecule type" value="Genomic_DNA"/>
</dbReference>
<dbReference type="FunFam" id="3.40.50.970:FF:000003">
    <property type="entry name" value="Transketolase"/>
    <property type="match status" value="1"/>
</dbReference>
<dbReference type="InterPro" id="IPR009014">
    <property type="entry name" value="Transketo_C/PFOR_II"/>
</dbReference>
<feature type="active site" description="Proton donor" evidence="9">
    <location>
        <position position="407"/>
    </location>
</feature>
<dbReference type="SMART" id="SM00861">
    <property type="entry name" value="Transket_pyr"/>
    <property type="match status" value="1"/>
</dbReference>
<evidence type="ECO:0000256" key="12">
    <source>
        <dbReference type="PIRSR" id="PIRSR605478-4"/>
    </source>
</evidence>
<reference evidence="15 16" key="1">
    <citation type="submission" date="2019-03" db="EMBL/GenBank/DDBJ databases">
        <title>Subsurface microbial communities from deep shales in Ohio and West Virginia, USA.</title>
        <authorList>
            <person name="Wrighton K."/>
        </authorList>
    </citation>
    <scope>NUCLEOTIDE SEQUENCE [LARGE SCALE GENOMIC DNA]</scope>
    <source>
        <strain evidence="15 16">MA284_T2</strain>
    </source>
</reference>
<comment type="cofactor">
    <cofactor evidence="12">
        <name>Mg(2+)</name>
        <dbReference type="ChEBI" id="CHEBI:18420"/>
    </cofactor>
    <text evidence="12">Binds 1 Mg(2+) ion per subunit. Can also utilize other divalent metal cations, such as Ca(2+), Mn(2+) and Co(2+).</text>
</comment>
<feature type="site" description="Important for catalytic activity" evidence="13">
    <location>
        <position position="259"/>
    </location>
</feature>
<feature type="binding site" evidence="11">
    <location>
        <position position="183"/>
    </location>
    <ligand>
        <name>thiamine diphosphate</name>
        <dbReference type="ChEBI" id="CHEBI:58937"/>
    </ligand>
</feature>
<evidence type="ECO:0000256" key="1">
    <source>
        <dbReference type="ARBA" id="ARBA00007131"/>
    </source>
</evidence>
<keyword evidence="6 11" id="KW-0786">Thiamine pyrophosphate</keyword>
<feature type="binding site" evidence="10">
    <location>
        <position position="516"/>
    </location>
    <ligand>
        <name>substrate</name>
    </ligand>
</feature>
<evidence type="ECO:0000256" key="13">
    <source>
        <dbReference type="PIRSR" id="PIRSR605478-5"/>
    </source>
</evidence>
<comment type="caution">
    <text evidence="15">The sequence shown here is derived from an EMBL/GenBank/DDBJ whole genome shotgun (WGS) entry which is preliminary data.</text>
</comment>
<dbReference type="SUPFAM" id="SSF52518">
    <property type="entry name" value="Thiamin diphosphate-binding fold (THDP-binding)"/>
    <property type="match status" value="2"/>
</dbReference>
<dbReference type="Gene3D" id="3.40.50.920">
    <property type="match status" value="1"/>
</dbReference>
<dbReference type="Gene3D" id="3.40.50.970">
    <property type="match status" value="2"/>
</dbReference>
<evidence type="ECO:0000259" key="14">
    <source>
        <dbReference type="SMART" id="SM00861"/>
    </source>
</evidence>
<dbReference type="GO" id="GO:0005829">
    <property type="term" value="C:cytosol"/>
    <property type="evidence" value="ECO:0007669"/>
    <property type="project" value="TreeGrafter"/>
</dbReference>
<proteinExistence type="inferred from homology"/>
<evidence type="ECO:0000256" key="6">
    <source>
        <dbReference type="ARBA" id="ARBA00023052"/>
    </source>
</evidence>
<dbReference type="InterPro" id="IPR005475">
    <property type="entry name" value="Transketolase-like_Pyr-bd"/>
</dbReference>
<feature type="binding site" evidence="12">
    <location>
        <position position="185"/>
    </location>
    <ligand>
        <name>Mg(2+)</name>
        <dbReference type="ChEBI" id="CHEBI:18420"/>
    </ligand>
</feature>
<dbReference type="InterPro" id="IPR049557">
    <property type="entry name" value="Transketolase_CS"/>
</dbReference>
<feature type="binding site" evidence="10">
    <location>
        <position position="469"/>
    </location>
    <ligand>
        <name>substrate</name>
    </ligand>
</feature>
<dbReference type="InterPro" id="IPR005478">
    <property type="entry name" value="Transketolase_bac-like"/>
</dbReference>
<organism evidence="15 16">
    <name type="scientific">Halanaerobium saccharolyticum</name>
    <dbReference type="NCBI Taxonomy" id="43595"/>
    <lineage>
        <taxon>Bacteria</taxon>
        <taxon>Bacillati</taxon>
        <taxon>Bacillota</taxon>
        <taxon>Clostridia</taxon>
        <taxon>Halanaerobiales</taxon>
        <taxon>Halanaerobiaceae</taxon>
        <taxon>Halanaerobium</taxon>
    </lineage>
</organism>
<feature type="binding site" evidence="10">
    <location>
        <position position="457"/>
    </location>
    <ligand>
        <name>substrate</name>
    </ligand>
</feature>
<dbReference type="InterPro" id="IPR005474">
    <property type="entry name" value="Transketolase_N"/>
</dbReference>
<keyword evidence="4 12" id="KW-0479">Metal-binding</keyword>
<feature type="binding site" evidence="11">
    <location>
        <begin position="112"/>
        <end position="114"/>
    </location>
    <ligand>
        <name>thiamine diphosphate</name>
        <dbReference type="ChEBI" id="CHEBI:58937"/>
    </ligand>
</feature>
<evidence type="ECO:0000256" key="8">
    <source>
        <dbReference type="NCBIfam" id="TIGR00232"/>
    </source>
</evidence>
<dbReference type="PANTHER" id="PTHR43522">
    <property type="entry name" value="TRANSKETOLASE"/>
    <property type="match status" value="1"/>
</dbReference>
<feature type="binding site" evidence="11">
    <location>
        <position position="154"/>
    </location>
    <ligand>
        <name>thiamine diphosphate</name>
        <dbReference type="ChEBI" id="CHEBI:58937"/>
    </ligand>
</feature>
<evidence type="ECO:0000256" key="9">
    <source>
        <dbReference type="PIRSR" id="PIRSR605478-1"/>
    </source>
</evidence>
<dbReference type="Pfam" id="PF02779">
    <property type="entry name" value="Transket_pyr"/>
    <property type="match status" value="1"/>
</dbReference>
<dbReference type="GO" id="GO:0046872">
    <property type="term" value="F:metal ion binding"/>
    <property type="evidence" value="ECO:0007669"/>
    <property type="project" value="UniProtKB-KW"/>
</dbReference>
<feature type="binding site" evidence="10">
    <location>
        <position position="259"/>
    </location>
    <ligand>
        <name>substrate</name>
    </ligand>
</feature>
<protein>
    <recommendedName>
        <fullName evidence="2 8">Transketolase</fullName>
        <ecNumber evidence="2 8">2.2.1.1</ecNumber>
    </recommendedName>
</protein>
<evidence type="ECO:0000256" key="10">
    <source>
        <dbReference type="PIRSR" id="PIRSR605478-2"/>
    </source>
</evidence>
<evidence type="ECO:0000256" key="4">
    <source>
        <dbReference type="ARBA" id="ARBA00022723"/>
    </source>
</evidence>
<feature type="domain" description="Transketolase-like pyrimidine-binding" evidence="14">
    <location>
        <begin position="350"/>
        <end position="522"/>
    </location>
</feature>
<dbReference type="Pfam" id="PF00456">
    <property type="entry name" value="Transketolase_N"/>
    <property type="match status" value="1"/>
</dbReference>
<dbReference type="CDD" id="cd02012">
    <property type="entry name" value="TPP_TK"/>
    <property type="match status" value="1"/>
</dbReference>
<feature type="binding site" evidence="12">
    <location>
        <position position="153"/>
    </location>
    <ligand>
        <name>Mg(2+)</name>
        <dbReference type="ChEBI" id="CHEBI:18420"/>
    </ligand>
</feature>
<evidence type="ECO:0000256" key="5">
    <source>
        <dbReference type="ARBA" id="ARBA00022842"/>
    </source>
</evidence>
<feature type="site" description="Important for catalytic activity" evidence="13">
    <location>
        <position position="24"/>
    </location>
</feature>
<dbReference type="NCBIfam" id="TIGR00232">
    <property type="entry name" value="tktlase_bact"/>
    <property type="match status" value="1"/>
</dbReference>
<evidence type="ECO:0000256" key="2">
    <source>
        <dbReference type="ARBA" id="ARBA00013152"/>
    </source>
</evidence>
<comment type="catalytic activity">
    <reaction evidence="7">
        <text>D-sedoheptulose 7-phosphate + D-glyceraldehyde 3-phosphate = aldehydo-D-ribose 5-phosphate + D-xylulose 5-phosphate</text>
        <dbReference type="Rhea" id="RHEA:10508"/>
        <dbReference type="ChEBI" id="CHEBI:57483"/>
        <dbReference type="ChEBI" id="CHEBI:57737"/>
        <dbReference type="ChEBI" id="CHEBI:58273"/>
        <dbReference type="ChEBI" id="CHEBI:59776"/>
        <dbReference type="EC" id="2.2.1.1"/>
    </reaction>
</comment>
<dbReference type="PROSITE" id="PS00801">
    <property type="entry name" value="TRANSKETOLASE_1"/>
    <property type="match status" value="1"/>
</dbReference>
<feature type="binding site" evidence="10">
    <location>
        <position position="24"/>
    </location>
    <ligand>
        <name>substrate</name>
    </ligand>
</feature>
<dbReference type="InterPro" id="IPR029061">
    <property type="entry name" value="THDP-binding"/>
</dbReference>
<feature type="binding site" evidence="10">
    <location>
        <position position="465"/>
    </location>
    <ligand>
        <name>substrate</name>
    </ligand>
</feature>
<feature type="binding site" evidence="11">
    <location>
        <position position="259"/>
    </location>
    <ligand>
        <name>thiamine diphosphate</name>
        <dbReference type="ChEBI" id="CHEBI:58937"/>
    </ligand>
</feature>
<feature type="binding site" evidence="11">
    <location>
        <position position="433"/>
    </location>
    <ligand>
        <name>thiamine diphosphate</name>
        <dbReference type="ChEBI" id="CHEBI:58937"/>
    </ligand>
</feature>
<accession>A0A4R6LGD3</accession>
<dbReference type="FunFam" id="3.40.50.970:FF:000004">
    <property type="entry name" value="Transketolase"/>
    <property type="match status" value="1"/>
</dbReference>
<dbReference type="Pfam" id="PF22613">
    <property type="entry name" value="Transketolase_C_1"/>
    <property type="match status" value="1"/>
</dbReference>
<evidence type="ECO:0000313" key="16">
    <source>
        <dbReference type="Proteomes" id="UP000295064"/>
    </source>
</evidence>
<dbReference type="SUPFAM" id="SSF52922">
    <property type="entry name" value="TK C-terminal domain-like"/>
    <property type="match status" value="1"/>
</dbReference>
<evidence type="ECO:0000256" key="11">
    <source>
        <dbReference type="PIRSR" id="PIRSR605478-3"/>
    </source>
</evidence>
<evidence type="ECO:0000256" key="7">
    <source>
        <dbReference type="ARBA" id="ARBA00049473"/>
    </source>
</evidence>
<gene>
    <name evidence="15" type="ORF">DFR79_1294</name>
</gene>
<dbReference type="InterPro" id="IPR055152">
    <property type="entry name" value="Transketolase-like_C_2"/>
</dbReference>
<dbReference type="GO" id="GO:0006098">
    <property type="term" value="P:pentose-phosphate shunt"/>
    <property type="evidence" value="ECO:0007669"/>
    <property type="project" value="TreeGrafter"/>
</dbReference>
<evidence type="ECO:0000313" key="15">
    <source>
        <dbReference type="EMBL" id="TDO78299.1"/>
    </source>
</evidence>
<keyword evidence="3" id="KW-0808">Transferase</keyword>
<dbReference type="OrthoDB" id="8732661at2"/>
<dbReference type="Proteomes" id="UP000295064">
    <property type="component" value="Unassembled WGS sequence"/>
</dbReference>